<dbReference type="Gene3D" id="3.40.50.10140">
    <property type="entry name" value="Toll/interleukin-1 receptor homology (TIR) domain"/>
    <property type="match status" value="1"/>
</dbReference>
<reference evidence="3" key="1">
    <citation type="submission" date="2016-07" db="EMBL/GenBank/DDBJ databases">
        <title>Phaeobacter portensis sp. nov., a tropodithietic acid producing bacterium isolated from a German harbor.</title>
        <authorList>
            <person name="Freese H.M."/>
            <person name="Bunk B."/>
            <person name="Breider S."/>
            <person name="Brinkhoff T."/>
        </authorList>
    </citation>
    <scope>NUCLEOTIDE SEQUENCE [LARGE SCALE GENOMIC DNA]</scope>
    <source>
        <strain evidence="3">P97</strain>
        <plasmid evidence="3">pp97_a</plasmid>
    </source>
</reference>
<keyword evidence="2" id="KW-0614">Plasmid</keyword>
<evidence type="ECO:0000259" key="1">
    <source>
        <dbReference type="PROSITE" id="PS50104"/>
    </source>
</evidence>
<dbReference type="OrthoDB" id="1426235at2"/>
<dbReference type="EMBL" id="CP016365">
    <property type="protein sequence ID" value="APG49016.1"/>
    <property type="molecule type" value="Genomic_DNA"/>
</dbReference>
<dbReference type="InterPro" id="IPR035897">
    <property type="entry name" value="Toll_tir_struct_dom_sf"/>
</dbReference>
<dbReference type="InterPro" id="IPR000157">
    <property type="entry name" value="TIR_dom"/>
</dbReference>
<proteinExistence type="predicted"/>
<dbReference type="PROSITE" id="PS50104">
    <property type="entry name" value="TIR"/>
    <property type="match status" value="1"/>
</dbReference>
<feature type="domain" description="TIR" evidence="1">
    <location>
        <begin position="1"/>
        <end position="142"/>
    </location>
</feature>
<gene>
    <name evidence="2" type="ORF">PhaeoP97_03665</name>
</gene>
<dbReference type="Proteomes" id="UP000183859">
    <property type="component" value="Plasmid pP97_a"/>
</dbReference>
<dbReference type="GO" id="GO:0007165">
    <property type="term" value="P:signal transduction"/>
    <property type="evidence" value="ECO:0007669"/>
    <property type="project" value="InterPro"/>
</dbReference>
<name>A0A1L3IAA0_9RHOB</name>
<dbReference type="SMART" id="SM00255">
    <property type="entry name" value="TIR"/>
    <property type="match status" value="1"/>
</dbReference>
<organism evidence="2 3">
    <name type="scientific">Phaeobacter porticola</name>
    <dbReference type="NCBI Taxonomy" id="1844006"/>
    <lineage>
        <taxon>Bacteria</taxon>
        <taxon>Pseudomonadati</taxon>
        <taxon>Pseudomonadota</taxon>
        <taxon>Alphaproteobacteria</taxon>
        <taxon>Rhodobacterales</taxon>
        <taxon>Roseobacteraceae</taxon>
        <taxon>Phaeobacter</taxon>
    </lineage>
</organism>
<dbReference type="RefSeq" id="WP_072506645.1">
    <property type="nucleotide sequence ID" value="NZ_CP016365.1"/>
</dbReference>
<evidence type="ECO:0000313" key="2">
    <source>
        <dbReference type="EMBL" id="APG49016.1"/>
    </source>
</evidence>
<sequence>MRAFISYSHHDKAALDRLHVHLKNLTREGQIETWYDRDILAGSELDSEIEREMEAANLFLLMISPDFIASDYCVEREMKRALERHAAGSARVVPIIVEECDWKAMGELRLLKAVPTDGKAISGWANPNTAYLNVVQELCRIIEAENAPSPIGNASH</sequence>
<dbReference type="AlphaFoldDB" id="A0A1L3IAA0"/>
<keyword evidence="3" id="KW-1185">Reference proteome</keyword>
<dbReference type="SUPFAM" id="SSF52200">
    <property type="entry name" value="Toll/Interleukin receptor TIR domain"/>
    <property type="match status" value="1"/>
</dbReference>
<dbReference type="KEGG" id="php:PhaeoP97_03665"/>
<evidence type="ECO:0000313" key="3">
    <source>
        <dbReference type="Proteomes" id="UP000183859"/>
    </source>
</evidence>
<protein>
    <recommendedName>
        <fullName evidence="1">TIR domain-containing protein</fullName>
    </recommendedName>
</protein>
<geneLocation type="plasmid" evidence="3">
    <name>pp97_a</name>
</geneLocation>
<accession>A0A1L3IAA0</accession>
<dbReference type="Pfam" id="PF13676">
    <property type="entry name" value="TIR_2"/>
    <property type="match status" value="1"/>
</dbReference>